<keyword evidence="1" id="KW-0378">Hydrolase</keyword>
<dbReference type="Gene3D" id="1.20.120.850">
    <property type="entry name" value="SWI2/SNF2 ATPases, N-terminal domain"/>
    <property type="match status" value="1"/>
</dbReference>
<dbReference type="AlphaFoldDB" id="A0AA96YD17"/>
<keyword evidence="4" id="KW-0347">Helicase</keyword>
<dbReference type="InterPro" id="IPR000330">
    <property type="entry name" value="SNF2_N"/>
</dbReference>
<name>A0AA96YD17_9CYAN</name>
<dbReference type="SUPFAM" id="SSF52540">
    <property type="entry name" value="P-loop containing nucleoside triphosphate hydrolases"/>
    <property type="match status" value="2"/>
</dbReference>
<evidence type="ECO:0000259" key="3">
    <source>
        <dbReference type="PROSITE" id="PS51194"/>
    </source>
</evidence>
<dbReference type="CDD" id="cd18793">
    <property type="entry name" value="SF2_C_SNF"/>
    <property type="match status" value="1"/>
</dbReference>
<evidence type="ECO:0000256" key="1">
    <source>
        <dbReference type="ARBA" id="ARBA00022801"/>
    </source>
</evidence>
<dbReference type="PROSITE" id="PS51194">
    <property type="entry name" value="HELICASE_CTER"/>
    <property type="match status" value="1"/>
</dbReference>
<keyword evidence="4" id="KW-0547">Nucleotide-binding</keyword>
<dbReference type="Pfam" id="PF12419">
    <property type="entry name" value="DUF3670"/>
    <property type="match status" value="1"/>
</dbReference>
<dbReference type="InterPro" id="IPR027417">
    <property type="entry name" value="P-loop_NTPase"/>
</dbReference>
<evidence type="ECO:0000313" key="4">
    <source>
        <dbReference type="EMBL" id="WOB45458.1"/>
    </source>
</evidence>
<feature type="domain" description="Helicase ATP-binding" evidence="2">
    <location>
        <begin position="644"/>
        <end position="807"/>
    </location>
</feature>
<dbReference type="GO" id="GO:0005524">
    <property type="term" value="F:ATP binding"/>
    <property type="evidence" value="ECO:0007669"/>
    <property type="project" value="InterPro"/>
</dbReference>
<dbReference type="PROSITE" id="PS51192">
    <property type="entry name" value="HELICASE_ATP_BIND_1"/>
    <property type="match status" value="1"/>
</dbReference>
<dbReference type="Gene3D" id="3.40.50.300">
    <property type="entry name" value="P-loop containing nucleotide triphosphate hydrolases"/>
    <property type="match status" value="1"/>
</dbReference>
<dbReference type="RefSeq" id="WP_316789435.1">
    <property type="nucleotide sequence ID" value="NZ_CP053540.1"/>
</dbReference>
<dbReference type="InterPro" id="IPR049730">
    <property type="entry name" value="SNF2/RAD54-like_C"/>
</dbReference>
<dbReference type="PANTHER" id="PTHR10799">
    <property type="entry name" value="SNF2/RAD54 HELICASE FAMILY"/>
    <property type="match status" value="1"/>
</dbReference>
<dbReference type="SMART" id="SM00487">
    <property type="entry name" value="DEXDc"/>
    <property type="match status" value="1"/>
</dbReference>
<gene>
    <name evidence="4" type="ORF">HNI00_21725</name>
</gene>
<dbReference type="Pfam" id="PF00271">
    <property type="entry name" value="Helicase_C"/>
    <property type="match status" value="1"/>
</dbReference>
<dbReference type="InterPro" id="IPR001650">
    <property type="entry name" value="Helicase_C-like"/>
</dbReference>
<feature type="domain" description="Helicase C-terminal" evidence="3">
    <location>
        <begin position="947"/>
        <end position="1104"/>
    </location>
</feature>
<dbReference type="GO" id="GO:0016787">
    <property type="term" value="F:hydrolase activity"/>
    <property type="evidence" value="ECO:0007669"/>
    <property type="project" value="UniProtKB-KW"/>
</dbReference>
<dbReference type="Pfam" id="PF00176">
    <property type="entry name" value="SNF2-rel_dom"/>
    <property type="match status" value="1"/>
</dbReference>
<protein>
    <submittedName>
        <fullName evidence="4">DEAD/DEAH box helicase family protein</fullName>
    </submittedName>
</protein>
<keyword evidence="4" id="KW-0067">ATP-binding</keyword>
<dbReference type="InterPro" id="IPR014001">
    <property type="entry name" value="Helicase_ATP-bd"/>
</dbReference>
<dbReference type="InterPro" id="IPR038718">
    <property type="entry name" value="SNF2-like_sf"/>
</dbReference>
<dbReference type="GO" id="GO:0004386">
    <property type="term" value="F:helicase activity"/>
    <property type="evidence" value="ECO:0007669"/>
    <property type="project" value="UniProtKB-KW"/>
</dbReference>
<dbReference type="FunFam" id="3.40.50.10810:FF:000057">
    <property type="entry name" value="Snf2/Rad54 family helicase"/>
    <property type="match status" value="1"/>
</dbReference>
<reference evidence="4" key="1">
    <citation type="submission" date="2020-05" db="EMBL/GenBank/DDBJ databases">
        <authorList>
            <person name="Zhu T."/>
            <person name="Keshari N."/>
            <person name="Lu X."/>
        </authorList>
    </citation>
    <scope>NUCLEOTIDE SEQUENCE</scope>
    <source>
        <strain evidence="4">NK1-22</strain>
    </source>
</reference>
<dbReference type="FunFam" id="3.40.50.300:FF:000533">
    <property type="entry name" value="Helicase, Snf2 family"/>
    <property type="match status" value="1"/>
</dbReference>
<sequence>MAILHGSWLFQPQVSSLGTSESGESSAQSAGGQFLIWGETWRRVETNRLGEGDTARNILRHPFALSRAELLDLLRSLDQSHRLAWPVADVPLVEPVPSAKGRGRKRTATLEPSPAILKVRWQTLRLFLPTYVNEIEGETSRLPQYSVALPDGETDGTERSPSLELHPWQIEGLLLSPLEAFQLLNSLPLSTVGDADSFISGDLRFWSHAARWSLDLLARAKFLPGLRLQDGAAIATWQVLLDSEVDQTRLQQFSRRMPPACRTYQLPHSAPDDADDADDAESPFPAARLVLLDFLNRVTEAQIRQAIAAQPLPAAPLPKDIALREWLQALGDEEGAIAAEPARIERLQSALTQWTAPIAPVLNQQIAAFRTCFYLHPPAAGQTDWTLEYFLQATDDPEFLLSARTIWSNPVDRLVYLERTIPHPQETLLAGLGLASRLYPVLEPSLQTSQPQSCRLNPLQVYEFIRSTAWRLQDSGFGVVLPPSLSQEQGWANRLGLSVRAEAPKGSAGMGLKSLLNFKWELTIGGQRISKAEFDRLVALNTPLVEINGEWVELRPQDIRAAQDFFASRKDQMALSLEDALRISTGDTQTIEKLPVVSFEASGALQDLISTLTTGNQNLSLIPTPKGFQGELRPYQLRGASWLAFLEQWGLGACLADDMGLGKTIQLIALLLHLQETEQLEKPVLLVCPTSVLGNWEREVKRFGPSLRVWVQHGDKRPQGAEFARTAQRYHLVITSYALVYRDEKDLKRVSWQGVVLDEAQNIKNPEAKQSQAVRQLDAQFRIALTGTPVENRLSELWSILDFLNPGYLGPRNFFQRRFSVPIERYGDTDSLKILRSLVQPFILRRLKTDRDIIQDLPEKQEMTVFCGLTAEQAAIYQRLVDRSLEQIESADGIQRHGMILALLTRLKQVCNHPVLLQIEEDEEDGKVPPELESPTALLAGSGKLQRLTEMLEELLAEGDRTLIFTQFAKWGKQLQAYLEQQFKREVIFLYGGSSKKQREEMVDRFQNDPQGPRIFILSLKAGGVGLNLTRANHVFHYDRWWNPAVENQATDRAFRIGQTRNVQVHKFVCTGTLEERIHDLIESKKALSEQVVGTGENWLTELDTDQLRQLLLLDRSAIIDE</sequence>
<dbReference type="SMART" id="SM00490">
    <property type="entry name" value="HELICc"/>
    <property type="match status" value="1"/>
</dbReference>
<dbReference type="KEGG" id="tog:HNI00_21725"/>
<dbReference type="EMBL" id="CP053540">
    <property type="protein sequence ID" value="WOB45458.1"/>
    <property type="molecule type" value="Genomic_DNA"/>
</dbReference>
<dbReference type="InterPro" id="IPR022138">
    <property type="entry name" value="DUF3670"/>
</dbReference>
<proteinExistence type="predicted"/>
<dbReference type="CDD" id="cd18012">
    <property type="entry name" value="DEXQc_arch_SWI2_SNF2"/>
    <property type="match status" value="1"/>
</dbReference>
<dbReference type="Gene3D" id="3.40.50.10810">
    <property type="entry name" value="Tandem AAA-ATPase domain"/>
    <property type="match status" value="1"/>
</dbReference>
<organism evidence="4">
    <name type="scientific">Thermoleptolyngbya oregonensis NK1-22</name>
    <dbReference type="NCBI Taxonomy" id="2547457"/>
    <lineage>
        <taxon>Bacteria</taxon>
        <taxon>Bacillati</taxon>
        <taxon>Cyanobacteriota</taxon>
        <taxon>Cyanophyceae</taxon>
        <taxon>Oculatellales</taxon>
        <taxon>Oculatellaceae</taxon>
        <taxon>Thermoleptolyngbya</taxon>
    </lineage>
</organism>
<accession>A0AA96YD17</accession>
<evidence type="ECO:0000259" key="2">
    <source>
        <dbReference type="PROSITE" id="PS51192"/>
    </source>
</evidence>